<feature type="domain" description="Hydantoinase B/oxoprolinase" evidence="1">
    <location>
        <begin position="47"/>
        <end position="598"/>
    </location>
</feature>
<dbReference type="AlphaFoldDB" id="A0A9E6XZ07"/>
<evidence type="ECO:0000313" key="2">
    <source>
        <dbReference type="EMBL" id="UGS36926.1"/>
    </source>
</evidence>
<dbReference type="PANTHER" id="PTHR11365">
    <property type="entry name" value="5-OXOPROLINASE RELATED"/>
    <property type="match status" value="1"/>
</dbReference>
<gene>
    <name evidence="2" type="primary">apc4_14</name>
    <name evidence="2" type="ORF">DSM104329_03338</name>
</gene>
<dbReference type="EMBL" id="CP087164">
    <property type="protein sequence ID" value="UGS36926.1"/>
    <property type="molecule type" value="Genomic_DNA"/>
</dbReference>
<dbReference type="InterPro" id="IPR003692">
    <property type="entry name" value="Hydantoinase_B"/>
</dbReference>
<proteinExistence type="predicted"/>
<dbReference type="Pfam" id="PF02538">
    <property type="entry name" value="Hydantoinase_B"/>
    <property type="match status" value="1"/>
</dbReference>
<sequence>MATDTATTTTERPEGFWDGVTHAYIPSREVRAPDSLRLHRDAATDIDPITYEVVRHGLWNANAEHVRVIENLAVSPITVEIRDFQPCILTEDAELLYYGPCLQYMAGLLDVQTRYVMEHRGERVRDGDMWLCNDPIVGTAHQPDVGLMCPVFVDDELFCWAANISHQNDIGGTVPGSFCPNAMDAFWDPPSYPPFKMVSGGQIDPDMEALYRRCSRTPENLSLDLRATIAGNLAAKARILSLVDKYGTAVVKGVMRRILDASQRAFEEALEHIPDGTFSERLIQEVSMTGDRGTYPVQTTIRKQGRTLTFDNRGTAPQAGAINVGFAAWRGAILGAINVLMLADQLGCVGGAVRNCVFDPEPGTITAPDWGAAVSPAGVYATETAISTSQGALTKMLLTSRDETMRNRALTADGAQWGCHFTAGTNQRGDYYVGGMGDNMLGATGATWRRDGEFANGHWWIPEGRGPNVERYESDWPILYLFRREHADSGGAGRFRAGNGGEIAYVAHRGEAGLGLYTVEAIPKTMGTFGGGFGSICVTRVIKGSELRARHAAGELPQDVSALGGEELALAGKGPAMMLTEDDVLYWNWCSPGGYGDPLTRDAELVAADVASGAVTRDGARRDYGAVLDDAGAVDAEATARERERRLQARLAEAGRPVDALAAPRASGGGEESIGDAYVIDRAARTLGCARCGTTLGDLGGDPKAGMAMVQRPLADLAPDWPDVGHFVDDDVVWREFACPGCGVRLAAEVAYPAEPPFTELRID</sequence>
<dbReference type="GO" id="GO:0017168">
    <property type="term" value="F:5-oxoprolinase (ATP-hydrolyzing) activity"/>
    <property type="evidence" value="ECO:0007669"/>
    <property type="project" value="TreeGrafter"/>
</dbReference>
<organism evidence="2 3">
    <name type="scientific">Capillimicrobium parvum</name>
    <dbReference type="NCBI Taxonomy" id="2884022"/>
    <lineage>
        <taxon>Bacteria</taxon>
        <taxon>Bacillati</taxon>
        <taxon>Actinomycetota</taxon>
        <taxon>Thermoleophilia</taxon>
        <taxon>Solirubrobacterales</taxon>
        <taxon>Capillimicrobiaceae</taxon>
        <taxon>Capillimicrobium</taxon>
    </lineage>
</organism>
<keyword evidence="2" id="KW-0436">Ligase</keyword>
<reference evidence="2" key="1">
    <citation type="journal article" date="2022" name="Int. J. Syst. Evol. Microbiol.">
        <title>Pseudomonas aegrilactucae sp. nov. and Pseudomonas morbosilactucae sp. nov., pathogens causing bacterial rot of lettuce in Japan.</title>
        <authorList>
            <person name="Sawada H."/>
            <person name="Fujikawa T."/>
            <person name="Satou M."/>
        </authorList>
    </citation>
    <scope>NUCLEOTIDE SEQUENCE</scope>
    <source>
        <strain evidence="2">0166_1</strain>
    </source>
</reference>
<dbReference type="Proteomes" id="UP001162834">
    <property type="component" value="Chromosome"/>
</dbReference>
<evidence type="ECO:0000259" key="1">
    <source>
        <dbReference type="Pfam" id="PF02538"/>
    </source>
</evidence>
<protein>
    <submittedName>
        <fullName evidence="2">Acetophenone carboxylase delta subunit</fullName>
        <ecNumber evidence="2">6.4.1.8</ecNumber>
    </submittedName>
</protein>
<name>A0A9E6XZ07_9ACTN</name>
<keyword evidence="3" id="KW-1185">Reference proteome</keyword>
<dbReference type="KEGG" id="sbae:DSM104329_03338"/>
<dbReference type="GO" id="GO:0006749">
    <property type="term" value="P:glutathione metabolic process"/>
    <property type="evidence" value="ECO:0007669"/>
    <property type="project" value="TreeGrafter"/>
</dbReference>
<dbReference type="GO" id="GO:0016874">
    <property type="term" value="F:ligase activity"/>
    <property type="evidence" value="ECO:0007669"/>
    <property type="project" value="UniProtKB-KW"/>
</dbReference>
<accession>A0A9E6XZ07</accession>
<dbReference type="RefSeq" id="WP_259310989.1">
    <property type="nucleotide sequence ID" value="NZ_CP087164.1"/>
</dbReference>
<dbReference type="PANTHER" id="PTHR11365:SF23">
    <property type="entry name" value="HYPOTHETICAL 5-OXOPROLINASE (EUROFUNG)-RELATED"/>
    <property type="match status" value="1"/>
</dbReference>
<evidence type="ECO:0000313" key="3">
    <source>
        <dbReference type="Proteomes" id="UP001162834"/>
    </source>
</evidence>
<dbReference type="EC" id="6.4.1.8" evidence="2"/>
<dbReference type="GO" id="GO:0005829">
    <property type="term" value="C:cytosol"/>
    <property type="evidence" value="ECO:0007669"/>
    <property type="project" value="TreeGrafter"/>
</dbReference>
<dbReference type="InterPro" id="IPR045079">
    <property type="entry name" value="Oxoprolinase-like"/>
</dbReference>